<evidence type="ECO:0000259" key="3">
    <source>
        <dbReference type="PROSITE" id="PS50995"/>
    </source>
</evidence>
<dbReference type="PROSITE" id="PS50995">
    <property type="entry name" value="HTH_MARR_2"/>
    <property type="match status" value="1"/>
</dbReference>
<organism evidence="4 5">
    <name type="scientific">Ancrocorticia populi</name>
    <dbReference type="NCBI Taxonomy" id="2175228"/>
    <lineage>
        <taxon>Bacteria</taxon>
        <taxon>Bacillati</taxon>
        <taxon>Actinomycetota</taxon>
        <taxon>Actinomycetes</taxon>
        <taxon>Actinomycetales</taxon>
        <taxon>Actinomycetaceae</taxon>
        <taxon>Ancrocorticia</taxon>
    </lineage>
</organism>
<comment type="caution">
    <text evidence="4">The sequence shown here is derived from an EMBL/GenBank/DDBJ whole genome shotgun (WGS) entry which is preliminary data.</text>
</comment>
<dbReference type="InterPro" id="IPR000835">
    <property type="entry name" value="HTH_MarR-typ"/>
</dbReference>
<keyword evidence="5" id="KW-1185">Reference proteome</keyword>
<dbReference type="Proteomes" id="UP000245283">
    <property type="component" value="Unassembled WGS sequence"/>
</dbReference>
<dbReference type="GO" id="GO:0003700">
    <property type="term" value="F:DNA-binding transcription factor activity"/>
    <property type="evidence" value="ECO:0007669"/>
    <property type="project" value="InterPro"/>
</dbReference>
<dbReference type="SMART" id="SM00347">
    <property type="entry name" value="HTH_MARR"/>
    <property type="match status" value="1"/>
</dbReference>
<evidence type="ECO:0000256" key="1">
    <source>
        <dbReference type="SAM" id="Coils"/>
    </source>
</evidence>
<dbReference type="InterPro" id="IPR036390">
    <property type="entry name" value="WH_DNA-bd_sf"/>
</dbReference>
<gene>
    <name evidence="4" type="ORF">DD236_09275</name>
</gene>
<dbReference type="PANTHER" id="PTHR33164">
    <property type="entry name" value="TRANSCRIPTIONAL REGULATOR, MARR FAMILY"/>
    <property type="match status" value="1"/>
</dbReference>
<evidence type="ECO:0000313" key="4">
    <source>
        <dbReference type="EMBL" id="PWF25635.1"/>
    </source>
</evidence>
<dbReference type="Gene3D" id="1.10.10.10">
    <property type="entry name" value="Winged helix-like DNA-binding domain superfamily/Winged helix DNA-binding domain"/>
    <property type="match status" value="1"/>
</dbReference>
<dbReference type="SUPFAM" id="SSF46785">
    <property type="entry name" value="Winged helix' DNA-binding domain"/>
    <property type="match status" value="1"/>
</dbReference>
<feature type="coiled-coil region" evidence="1">
    <location>
        <begin position="43"/>
        <end position="70"/>
    </location>
</feature>
<dbReference type="InterPro" id="IPR036388">
    <property type="entry name" value="WH-like_DNA-bd_sf"/>
</dbReference>
<evidence type="ECO:0000313" key="5">
    <source>
        <dbReference type="Proteomes" id="UP000245283"/>
    </source>
</evidence>
<keyword evidence="1" id="KW-0175">Coiled coil</keyword>
<proteinExistence type="predicted"/>
<feature type="region of interest" description="Disordered" evidence="2">
    <location>
        <begin position="1"/>
        <end position="28"/>
    </location>
</feature>
<evidence type="ECO:0000256" key="2">
    <source>
        <dbReference type="SAM" id="MobiDB-lite"/>
    </source>
</evidence>
<dbReference type="PRINTS" id="PR00598">
    <property type="entry name" value="HTHMARR"/>
</dbReference>
<dbReference type="EMBL" id="QETB01000005">
    <property type="protein sequence ID" value="PWF25635.1"/>
    <property type="molecule type" value="Genomic_DNA"/>
</dbReference>
<name>A0A2V1K839_9ACTO</name>
<dbReference type="OrthoDB" id="162531at2"/>
<dbReference type="PANTHER" id="PTHR33164:SF106">
    <property type="entry name" value="TRANSCRIPTIONAL REGULATORY PROTEIN"/>
    <property type="match status" value="1"/>
</dbReference>
<dbReference type="RefSeq" id="WP_109094123.1">
    <property type="nucleotide sequence ID" value="NZ_QETB01000005.1"/>
</dbReference>
<accession>A0A2V1K839</accession>
<reference evidence="5" key="1">
    <citation type="submission" date="2018-05" db="EMBL/GenBank/DDBJ databases">
        <authorList>
            <person name="Li Y."/>
        </authorList>
    </citation>
    <scope>NUCLEOTIDE SEQUENCE [LARGE SCALE GENOMIC DNA]</scope>
    <source>
        <strain evidence="5">sk1b4</strain>
    </source>
</reference>
<dbReference type="AlphaFoldDB" id="A0A2V1K839"/>
<dbReference type="InterPro" id="IPR039422">
    <property type="entry name" value="MarR/SlyA-like"/>
</dbReference>
<sequence length="185" mass="20789">MSEHSPGRAKSVSVYQLDSADPESELVDRRSIPEADVQQIDLLMAAMGRLRETEDQVAEAATEYMKLNRTDMRALRFLIVCENSGKLATPGEIAAELGITTASTTKLLDRLERGKHIVREPHPKDRRALVIRVTAQTRRSAMNTIGRHHAKRFKVAADRTPEEREVIIAFLEDTSRALSLEGIDW</sequence>
<dbReference type="Pfam" id="PF12802">
    <property type="entry name" value="MarR_2"/>
    <property type="match status" value="1"/>
</dbReference>
<dbReference type="GO" id="GO:0006950">
    <property type="term" value="P:response to stress"/>
    <property type="evidence" value="ECO:0007669"/>
    <property type="project" value="TreeGrafter"/>
</dbReference>
<protein>
    <submittedName>
        <fullName evidence="4">MarR family transcriptional regulator</fullName>
    </submittedName>
</protein>
<feature type="domain" description="HTH marR-type" evidence="3">
    <location>
        <begin position="40"/>
        <end position="176"/>
    </location>
</feature>